<dbReference type="EMBL" id="CP002102">
    <property type="protein sequence ID" value="ADL00104.1"/>
    <property type="molecule type" value="Genomic_DNA"/>
</dbReference>
<organism evidence="2 3">
    <name type="scientific">Brevundimonas subvibrioides (strain ATCC 15264 / DSM 4735 / LMG 14903 / NBRC 16000 / CB 81)</name>
    <name type="common">Caulobacter subvibrioides</name>
    <dbReference type="NCBI Taxonomy" id="633149"/>
    <lineage>
        <taxon>Bacteria</taxon>
        <taxon>Pseudomonadati</taxon>
        <taxon>Pseudomonadota</taxon>
        <taxon>Alphaproteobacteria</taxon>
        <taxon>Caulobacterales</taxon>
        <taxon>Caulobacteraceae</taxon>
        <taxon>Brevundimonas</taxon>
    </lineage>
</organism>
<keyword evidence="1" id="KW-0732">Signal</keyword>
<dbReference type="HOGENOM" id="CLU_1076351_0_0_5"/>
<dbReference type="PROSITE" id="PS51257">
    <property type="entry name" value="PROKAR_LIPOPROTEIN"/>
    <property type="match status" value="1"/>
</dbReference>
<dbReference type="Proteomes" id="UP000002696">
    <property type="component" value="Chromosome"/>
</dbReference>
<evidence type="ECO:0000256" key="1">
    <source>
        <dbReference type="SAM" id="SignalP"/>
    </source>
</evidence>
<feature type="signal peptide" evidence="1">
    <location>
        <begin position="1"/>
        <end position="24"/>
    </location>
</feature>
<proteinExistence type="predicted"/>
<accession>D9QM20</accession>
<keyword evidence="3" id="KW-1185">Reference proteome</keyword>
<evidence type="ECO:0008006" key="4">
    <source>
        <dbReference type="Google" id="ProtNLM"/>
    </source>
</evidence>
<feature type="chain" id="PRO_5003126872" description="Secreted protein" evidence="1">
    <location>
        <begin position="25"/>
        <end position="258"/>
    </location>
</feature>
<protein>
    <recommendedName>
        <fullName evidence="4">Secreted protein</fullName>
    </recommendedName>
</protein>
<name>D9QM20_BRESC</name>
<evidence type="ECO:0000313" key="3">
    <source>
        <dbReference type="Proteomes" id="UP000002696"/>
    </source>
</evidence>
<dbReference type="AlphaFoldDB" id="D9QM20"/>
<dbReference type="InParanoid" id="D9QM20"/>
<dbReference type="KEGG" id="bsb:Bresu_0790"/>
<sequence>MKLSAPLSVVLALACLGSTNPAFAQTDDDWDLSTAPDQQTTVATVDYSSGVSIVVLCRAGTLRTAILRLPPASPGSAWYDLRLGTGQTMRKLWERRSDGTTVVADSDDRLVRFLKAGGPLSIRSDTEADAPFRMEVDLPTSSTGLDAVLGACGYPTTNDRDRAPRLDDLLIETPVVIMPDRVLERRVSRTSTFQVSISCLVSNGRYTACRSEHEVPAYPADGQLVAAELEGVPVRASDMAAAEGRLLDMVVTGSRRRR</sequence>
<evidence type="ECO:0000313" key="2">
    <source>
        <dbReference type="EMBL" id="ADL00104.1"/>
    </source>
</evidence>
<reference evidence="3" key="1">
    <citation type="journal article" date="2011" name="J. Bacteriol.">
        <title>Genome sequences of eight morphologically diverse alphaproteobacteria.</title>
        <authorList>
            <consortium name="US DOE Joint Genome Institute"/>
            <person name="Brown P.J."/>
            <person name="Kysela D.T."/>
            <person name="Buechlein A."/>
            <person name="Hemmerich C."/>
            <person name="Brun Y.V."/>
        </authorList>
    </citation>
    <scope>NUCLEOTIDE SEQUENCE [LARGE SCALE GENOMIC DNA]</scope>
    <source>
        <strain evidence="3">ATCC 15264 / DSM 4735 / LMG 14903 / NBRC 16000 / CB 81</strain>
    </source>
</reference>
<gene>
    <name evidence="2" type="ordered locus">Bresu_0790</name>
</gene>